<feature type="region of interest" description="Disordered" evidence="2">
    <location>
        <begin position="253"/>
        <end position="287"/>
    </location>
</feature>
<dbReference type="EMBL" id="CAMPGE010027223">
    <property type="protein sequence ID" value="CAI2384874.1"/>
    <property type="molecule type" value="Genomic_DNA"/>
</dbReference>
<keyword evidence="1" id="KW-0175">Coiled coil</keyword>
<dbReference type="Proteomes" id="UP001295684">
    <property type="component" value="Unassembled WGS sequence"/>
</dbReference>
<evidence type="ECO:0000256" key="1">
    <source>
        <dbReference type="SAM" id="Coils"/>
    </source>
</evidence>
<organism evidence="3 4">
    <name type="scientific">Euplotes crassus</name>
    <dbReference type="NCBI Taxonomy" id="5936"/>
    <lineage>
        <taxon>Eukaryota</taxon>
        <taxon>Sar</taxon>
        <taxon>Alveolata</taxon>
        <taxon>Ciliophora</taxon>
        <taxon>Intramacronucleata</taxon>
        <taxon>Spirotrichea</taxon>
        <taxon>Hypotrichia</taxon>
        <taxon>Euplotida</taxon>
        <taxon>Euplotidae</taxon>
        <taxon>Moneuplotes</taxon>
    </lineage>
</organism>
<evidence type="ECO:0000313" key="3">
    <source>
        <dbReference type="EMBL" id="CAI2384874.1"/>
    </source>
</evidence>
<sequence>MKLDPIIAAGEKSKKDLENTFHQIQKKKEGQEIQYQVQRNDNLKKEIHSFITTNGTNKSYMGYNIRNLSPNSNPASKYASNEKKANNMNDILKAQIEEKKLLEMKQKLKDQTYSEYIQRKDSEAESAERKSQNLYRQAKVNYLQSLKEQMREQQQMKYSWVEMDEREKKINRQKLKELARASPDRYRRKAQKLEALSLKNTNKIRDEYGGAKTDRPINMGTTDSVDNIKTLDFTNDAKMPKLVKKEVRIQKPPISDPKGYITDSSKDRTPRLPLRNSQYGKSILTTPPKYEYQSSNEGQISMSQYKNAEDKSRNRNFLKNAYSDFTKKSIGDGYHPSLPLISRDSKVASSLQMNAKPIKSILKSLPPKRTLNKTPIRKSNRSNQKMMGLEQMLNNRIVGALRMDNVNMSINPSSRLY</sequence>
<protein>
    <submittedName>
        <fullName evidence="3">Uncharacterized protein</fullName>
    </submittedName>
</protein>
<keyword evidence="4" id="KW-1185">Reference proteome</keyword>
<dbReference type="AlphaFoldDB" id="A0AAD2D854"/>
<feature type="coiled-coil region" evidence="1">
    <location>
        <begin position="91"/>
        <end position="137"/>
    </location>
</feature>
<evidence type="ECO:0000256" key="2">
    <source>
        <dbReference type="SAM" id="MobiDB-lite"/>
    </source>
</evidence>
<proteinExistence type="predicted"/>
<name>A0AAD2D854_EUPCR</name>
<feature type="compositionally biased region" description="Polar residues" evidence="2">
    <location>
        <begin position="275"/>
        <end position="285"/>
    </location>
</feature>
<evidence type="ECO:0000313" key="4">
    <source>
        <dbReference type="Proteomes" id="UP001295684"/>
    </source>
</evidence>
<accession>A0AAD2D854</accession>
<comment type="caution">
    <text evidence="3">The sequence shown here is derived from an EMBL/GenBank/DDBJ whole genome shotgun (WGS) entry which is preliminary data.</text>
</comment>
<gene>
    <name evidence="3" type="ORF">ECRASSUSDP1_LOCUS26414</name>
</gene>
<reference evidence="3" key="1">
    <citation type="submission" date="2023-07" db="EMBL/GenBank/DDBJ databases">
        <authorList>
            <consortium name="AG Swart"/>
            <person name="Singh M."/>
            <person name="Singh A."/>
            <person name="Seah K."/>
            <person name="Emmerich C."/>
        </authorList>
    </citation>
    <scope>NUCLEOTIDE SEQUENCE</scope>
    <source>
        <strain evidence="3">DP1</strain>
    </source>
</reference>